<dbReference type="EMBL" id="JAOYFB010000005">
    <property type="protein sequence ID" value="KAK4015166.1"/>
    <property type="molecule type" value="Genomic_DNA"/>
</dbReference>
<name>A0ABQ9ZQF8_9CRUS</name>
<evidence type="ECO:0000313" key="2">
    <source>
        <dbReference type="Proteomes" id="UP001234178"/>
    </source>
</evidence>
<comment type="caution">
    <text evidence="1">The sequence shown here is derived from an EMBL/GenBank/DDBJ whole genome shotgun (WGS) entry which is preliminary data.</text>
</comment>
<proteinExistence type="predicted"/>
<sequence length="81" mass="8969">MTRISRYCISQHQFIDCRLPHSNCLLVSRSAVDNGFSLTVRHISISNATASAPLFGYRNQSGSALVSQTGNKQTNKKKNKN</sequence>
<gene>
    <name evidence="1" type="ORF">OUZ56_030155</name>
</gene>
<reference evidence="1 2" key="1">
    <citation type="journal article" date="2023" name="Nucleic Acids Res.">
        <title>The hologenome of Daphnia magna reveals possible DNA methylation and microbiome-mediated evolution of the host genome.</title>
        <authorList>
            <person name="Chaturvedi A."/>
            <person name="Li X."/>
            <person name="Dhandapani V."/>
            <person name="Marshall H."/>
            <person name="Kissane S."/>
            <person name="Cuenca-Cambronero M."/>
            <person name="Asole G."/>
            <person name="Calvet F."/>
            <person name="Ruiz-Romero M."/>
            <person name="Marangio P."/>
            <person name="Guigo R."/>
            <person name="Rago D."/>
            <person name="Mirbahai L."/>
            <person name="Eastwood N."/>
            <person name="Colbourne J.K."/>
            <person name="Zhou J."/>
            <person name="Mallon E."/>
            <person name="Orsini L."/>
        </authorList>
    </citation>
    <scope>NUCLEOTIDE SEQUENCE [LARGE SCALE GENOMIC DNA]</scope>
    <source>
        <strain evidence="1">LRV0_1</strain>
    </source>
</reference>
<keyword evidence="2" id="KW-1185">Reference proteome</keyword>
<organism evidence="1 2">
    <name type="scientific">Daphnia magna</name>
    <dbReference type="NCBI Taxonomy" id="35525"/>
    <lineage>
        <taxon>Eukaryota</taxon>
        <taxon>Metazoa</taxon>
        <taxon>Ecdysozoa</taxon>
        <taxon>Arthropoda</taxon>
        <taxon>Crustacea</taxon>
        <taxon>Branchiopoda</taxon>
        <taxon>Diplostraca</taxon>
        <taxon>Cladocera</taxon>
        <taxon>Anomopoda</taxon>
        <taxon>Daphniidae</taxon>
        <taxon>Daphnia</taxon>
    </lineage>
</organism>
<evidence type="ECO:0000313" key="1">
    <source>
        <dbReference type="EMBL" id="KAK4015166.1"/>
    </source>
</evidence>
<protein>
    <submittedName>
        <fullName evidence="1">Uncharacterized protein</fullName>
    </submittedName>
</protein>
<dbReference type="Proteomes" id="UP001234178">
    <property type="component" value="Unassembled WGS sequence"/>
</dbReference>
<accession>A0ABQ9ZQF8</accession>